<comment type="subcellular location">
    <subcellularLocation>
        <location evidence="1 12">Mitochondrion membrane</location>
        <topology evidence="1 12">Single-pass membrane protein</topology>
    </subcellularLocation>
</comment>
<dbReference type="AlphaFoldDB" id="A0A4Y1JNC8"/>
<evidence type="ECO:0000256" key="1">
    <source>
        <dbReference type="ARBA" id="ARBA00004304"/>
    </source>
</evidence>
<keyword evidence="11 13" id="KW-0472">Membrane</keyword>
<evidence type="ECO:0000256" key="13">
    <source>
        <dbReference type="SAM" id="Phobius"/>
    </source>
</evidence>
<sequence>MPQMAPLWWEILFILFITLFIIMSMMIYHMPYIKSGSSNMWHKIPNQLNWKW</sequence>
<keyword evidence="5 12" id="KW-0138">CF(0)</keyword>
<evidence type="ECO:0000256" key="2">
    <source>
        <dbReference type="ARBA" id="ARBA00008892"/>
    </source>
</evidence>
<keyword evidence="10 12" id="KW-0496">Mitochondrion</keyword>
<keyword evidence="4 12" id="KW-0813">Transport</keyword>
<keyword evidence="7 12" id="KW-0375">Hydrogen ion transport</keyword>
<evidence type="ECO:0000256" key="4">
    <source>
        <dbReference type="ARBA" id="ARBA00022448"/>
    </source>
</evidence>
<dbReference type="GO" id="GO:0015078">
    <property type="term" value="F:proton transmembrane transporter activity"/>
    <property type="evidence" value="ECO:0007669"/>
    <property type="project" value="InterPro"/>
</dbReference>
<comment type="similarity">
    <text evidence="2 12">Belongs to the ATPase protein 8 family.</text>
</comment>
<evidence type="ECO:0000256" key="3">
    <source>
        <dbReference type="ARBA" id="ARBA00011291"/>
    </source>
</evidence>
<dbReference type="CTD" id="4509"/>
<name>A0A4Y1JNC8_9HEMI</name>
<dbReference type="GO" id="GO:0045259">
    <property type="term" value="C:proton-transporting ATP synthase complex"/>
    <property type="evidence" value="ECO:0007669"/>
    <property type="project" value="UniProtKB-KW"/>
</dbReference>
<reference evidence="14" key="2">
    <citation type="journal article" date="2019" name="Syst. Entomol.">
        <title>Higher-level phylogeny and evolutionary history of Pentatomomorpha (Hemiptera: Heteroptera) inferred from mitochondrial genome sequences.</title>
        <authorList>
            <person name="Liu Y."/>
            <person name="Li H."/>
            <person name="Song F."/>
            <person name="Zhao Y."/>
            <person name="Wilson J.-J."/>
            <person name="Cai W."/>
        </authorList>
    </citation>
    <scope>NUCLEOTIDE SEQUENCE</scope>
</reference>
<evidence type="ECO:0000313" key="14">
    <source>
        <dbReference type="EMBL" id="AMR74997.1"/>
    </source>
</evidence>
<dbReference type="GO" id="GO:0031966">
    <property type="term" value="C:mitochondrial membrane"/>
    <property type="evidence" value="ECO:0007669"/>
    <property type="project" value="UniProtKB-SubCell"/>
</dbReference>
<accession>A0A4Y1JNC8</accession>
<gene>
    <name evidence="14" type="primary">ATP8</name>
</gene>
<evidence type="ECO:0000256" key="8">
    <source>
        <dbReference type="ARBA" id="ARBA00022989"/>
    </source>
</evidence>
<evidence type="ECO:0000256" key="12">
    <source>
        <dbReference type="RuleBase" id="RU003661"/>
    </source>
</evidence>
<dbReference type="EMBL" id="KU053339">
    <property type="protein sequence ID" value="AMR74997.1"/>
    <property type="molecule type" value="Genomic_DNA"/>
</dbReference>
<dbReference type="InterPro" id="IPR001421">
    <property type="entry name" value="ATP8_metazoa"/>
</dbReference>
<keyword evidence="9 12" id="KW-0406">Ion transport</keyword>
<keyword evidence="8 13" id="KW-1133">Transmembrane helix</keyword>
<protein>
    <recommendedName>
        <fullName evidence="12">ATP synthase complex subunit 8</fullName>
    </recommendedName>
</protein>
<dbReference type="RefSeq" id="YP_009643366.1">
    <property type="nucleotide sequence ID" value="NC_042429.1"/>
</dbReference>
<dbReference type="Pfam" id="PF00895">
    <property type="entry name" value="ATP-synt_8"/>
    <property type="match status" value="1"/>
</dbReference>
<organism evidence="14">
    <name type="scientific">Adrisa magna</name>
    <dbReference type="NCBI Taxonomy" id="1289575"/>
    <lineage>
        <taxon>Eukaryota</taxon>
        <taxon>Metazoa</taxon>
        <taxon>Ecdysozoa</taxon>
        <taxon>Arthropoda</taxon>
        <taxon>Hexapoda</taxon>
        <taxon>Insecta</taxon>
        <taxon>Pterygota</taxon>
        <taxon>Neoptera</taxon>
        <taxon>Paraneoptera</taxon>
        <taxon>Hemiptera</taxon>
        <taxon>Heteroptera</taxon>
        <taxon>Panheteroptera</taxon>
        <taxon>Pentatomomorpha</taxon>
        <taxon>Pentatomoidea</taxon>
        <taxon>Cydnidae</taxon>
        <taxon>Cydninae</taxon>
        <taxon>Adrisa</taxon>
    </lineage>
</organism>
<reference evidence="14" key="1">
    <citation type="submission" date="2015-11" db="EMBL/GenBank/DDBJ databases">
        <authorList>
            <person name="Xun H.Z."/>
            <person name="Li H."/>
            <person name="Song F."/>
            <person name="Cai W.Z."/>
        </authorList>
    </citation>
    <scope>NUCLEOTIDE SEQUENCE</scope>
</reference>
<proteinExistence type="inferred from homology"/>
<evidence type="ECO:0000256" key="11">
    <source>
        <dbReference type="ARBA" id="ARBA00023136"/>
    </source>
</evidence>
<keyword evidence="6 12" id="KW-0812">Transmembrane</keyword>
<evidence type="ECO:0000256" key="9">
    <source>
        <dbReference type="ARBA" id="ARBA00023065"/>
    </source>
</evidence>
<dbReference type="GeneID" id="40346137"/>
<feature type="transmembrane region" description="Helical" evidence="13">
    <location>
        <begin position="6"/>
        <end position="28"/>
    </location>
</feature>
<evidence type="ECO:0000256" key="10">
    <source>
        <dbReference type="ARBA" id="ARBA00023128"/>
    </source>
</evidence>
<comment type="subunit">
    <text evidence="3">F-type ATPases have 2 components, CF(1) - the catalytic core - and CF(0) - the membrane proton channel.</text>
</comment>
<evidence type="ECO:0000256" key="7">
    <source>
        <dbReference type="ARBA" id="ARBA00022781"/>
    </source>
</evidence>
<evidence type="ECO:0000256" key="6">
    <source>
        <dbReference type="ARBA" id="ARBA00022692"/>
    </source>
</evidence>
<geneLocation type="mitochondrion" evidence="14"/>
<dbReference type="GO" id="GO:0015986">
    <property type="term" value="P:proton motive force-driven ATP synthesis"/>
    <property type="evidence" value="ECO:0007669"/>
    <property type="project" value="InterPro"/>
</dbReference>
<evidence type="ECO:0000256" key="5">
    <source>
        <dbReference type="ARBA" id="ARBA00022547"/>
    </source>
</evidence>